<dbReference type="Proteomes" id="UP000280307">
    <property type="component" value="Unassembled WGS sequence"/>
</dbReference>
<dbReference type="AlphaFoldDB" id="A0A426TVL9"/>
<comment type="caution">
    <text evidence="3">The sequence shown here is derived from an EMBL/GenBank/DDBJ whole genome shotgun (WGS) entry which is preliminary data.</text>
</comment>
<dbReference type="Gene3D" id="3.30.750.24">
    <property type="entry name" value="STAS domain"/>
    <property type="match status" value="1"/>
</dbReference>
<feature type="coiled-coil region" evidence="1">
    <location>
        <begin position="114"/>
        <end position="148"/>
    </location>
</feature>
<sequence length="283" mass="31424">MSARTIFDTTLLNHLRELVLFCDMEGTIRYANAAAQGLAQGALEGVAFLDFLGSESRVKGEHFLQLVQTTGPDAPTEPWELPVGDAMKYVVVYFRGHREHDQLVIIGEQEPPAVNEMQHELLALTSELSQAQREQRRQNRQLAQALSEQRHLLDTIQSLSVPTVPIWDRVLLLPLVGHFDSRRADQVNTLLLNRAAQMRAKFAIIDLSGIALVDTSVAQQLIQSAQALRLLGVQPILVGINPEIAQTVVNLGVSLPGFVIKGDLRDALAFVLYRMGMKTYKTK</sequence>
<accession>A0A426TVL9</accession>
<feature type="domain" description="STAS" evidence="2">
    <location>
        <begin position="160"/>
        <end position="271"/>
    </location>
</feature>
<reference evidence="3 4" key="1">
    <citation type="submission" date="2018-12" db="EMBL/GenBank/DDBJ databases">
        <title>Genome Sequence of Candidatus Viridilinea halotolerans isolated from saline sulfide-rich spring.</title>
        <authorList>
            <person name="Grouzdev D.S."/>
            <person name="Burganskaya E.I."/>
            <person name="Krutkina M.S."/>
            <person name="Sukhacheva M.V."/>
            <person name="Gorlenko V.M."/>
        </authorList>
    </citation>
    <scope>NUCLEOTIDE SEQUENCE [LARGE SCALE GENOMIC DNA]</scope>
    <source>
        <strain evidence="3">Chok-6</strain>
    </source>
</reference>
<dbReference type="PANTHER" id="PTHR33745:SF1">
    <property type="entry name" value="RSBT ANTAGONIST PROTEIN RSBS"/>
    <property type="match status" value="1"/>
</dbReference>
<dbReference type="Pfam" id="PF08448">
    <property type="entry name" value="PAS_4"/>
    <property type="match status" value="1"/>
</dbReference>
<dbReference type="PROSITE" id="PS50801">
    <property type="entry name" value="STAS"/>
    <property type="match status" value="1"/>
</dbReference>
<name>A0A426TVL9_9CHLR</name>
<dbReference type="InterPro" id="IPR051932">
    <property type="entry name" value="Bact_StressResp_Reg"/>
</dbReference>
<dbReference type="CDD" id="cd07041">
    <property type="entry name" value="STAS_RsbR_RsbS_like"/>
    <property type="match status" value="1"/>
</dbReference>
<dbReference type="PANTHER" id="PTHR33745">
    <property type="entry name" value="RSBT ANTAGONIST PROTEIN RSBS-RELATED"/>
    <property type="match status" value="1"/>
</dbReference>
<gene>
    <name evidence="3" type="ORF">EI684_15555</name>
</gene>
<dbReference type="InterPro" id="IPR036513">
    <property type="entry name" value="STAS_dom_sf"/>
</dbReference>
<dbReference type="EMBL" id="RSAS01000628">
    <property type="protein sequence ID" value="RRR69486.1"/>
    <property type="molecule type" value="Genomic_DNA"/>
</dbReference>
<evidence type="ECO:0000259" key="2">
    <source>
        <dbReference type="PROSITE" id="PS50801"/>
    </source>
</evidence>
<evidence type="ECO:0000256" key="1">
    <source>
        <dbReference type="SAM" id="Coils"/>
    </source>
</evidence>
<organism evidence="3 4">
    <name type="scientific">Candidatus Viridilinea halotolerans</name>
    <dbReference type="NCBI Taxonomy" id="2491704"/>
    <lineage>
        <taxon>Bacteria</taxon>
        <taxon>Bacillati</taxon>
        <taxon>Chloroflexota</taxon>
        <taxon>Chloroflexia</taxon>
        <taxon>Chloroflexales</taxon>
        <taxon>Chloroflexineae</taxon>
        <taxon>Oscillochloridaceae</taxon>
        <taxon>Candidatus Viridilinea</taxon>
    </lineage>
</organism>
<evidence type="ECO:0000313" key="3">
    <source>
        <dbReference type="EMBL" id="RRR69486.1"/>
    </source>
</evidence>
<dbReference type="SUPFAM" id="SSF52091">
    <property type="entry name" value="SpoIIaa-like"/>
    <property type="match status" value="1"/>
</dbReference>
<dbReference type="Pfam" id="PF01740">
    <property type="entry name" value="STAS"/>
    <property type="match status" value="1"/>
</dbReference>
<proteinExistence type="predicted"/>
<dbReference type="InterPro" id="IPR013656">
    <property type="entry name" value="PAS_4"/>
</dbReference>
<keyword evidence="1" id="KW-0175">Coiled coil</keyword>
<dbReference type="InterPro" id="IPR002645">
    <property type="entry name" value="STAS_dom"/>
</dbReference>
<protein>
    <submittedName>
        <fullName evidence="3">STAS domain-containing protein</fullName>
    </submittedName>
</protein>
<evidence type="ECO:0000313" key="4">
    <source>
        <dbReference type="Proteomes" id="UP000280307"/>
    </source>
</evidence>